<dbReference type="RefSeq" id="WP_253332121.1">
    <property type="nucleotide sequence ID" value="NZ_JAMYXC010000155.1"/>
</dbReference>
<dbReference type="EMBL" id="JAMYXC010000155">
    <property type="protein sequence ID" value="MCP1168914.1"/>
    <property type="molecule type" value="Genomic_DNA"/>
</dbReference>
<proteinExistence type="predicted"/>
<name>A0A9X2JPJ7_9RHOB</name>
<evidence type="ECO:0000313" key="2">
    <source>
        <dbReference type="Proteomes" id="UP001139477"/>
    </source>
</evidence>
<dbReference type="Proteomes" id="UP001139477">
    <property type="component" value="Unassembled WGS sequence"/>
</dbReference>
<accession>A0A9X2JPJ7</accession>
<protein>
    <submittedName>
        <fullName evidence="1">Uncharacterized protein</fullName>
    </submittedName>
</protein>
<comment type="caution">
    <text evidence="1">The sequence shown here is derived from an EMBL/GenBank/DDBJ whole genome shotgun (WGS) entry which is preliminary data.</text>
</comment>
<reference evidence="1" key="1">
    <citation type="submission" date="2022-06" db="EMBL/GenBank/DDBJ databases">
        <title>Limimaricola sediminis sp. nov., isolated from an intertidal sediment.</title>
        <authorList>
            <person name="Shao X."/>
        </authorList>
    </citation>
    <scope>NUCLEOTIDE SEQUENCE</scope>
    <source>
        <strain evidence="1">ASW11-118</strain>
    </source>
</reference>
<keyword evidence="2" id="KW-1185">Reference proteome</keyword>
<dbReference type="AlphaFoldDB" id="A0A9X2JPJ7"/>
<sequence length="175" mass="19333">MQDLDIFLAHLRSARQKLAVRSSVLDTPKLTPAEREVLTTLGIEDDPNSQFPISEALAIQEMLVETSLPVEDVAGLTGIRPAELHERLEDGRLLGVWMNGDCWRILGFQITEAGLLPGLDMALHVIAKDTSPIAIWAFFSTPQPRLIRRGRMVAPVEWLAFGGDPEVVTDLARSL</sequence>
<evidence type="ECO:0000313" key="1">
    <source>
        <dbReference type="EMBL" id="MCP1168914.1"/>
    </source>
</evidence>
<gene>
    <name evidence="1" type="ORF">NHG85_10320</name>
</gene>
<organism evidence="1 2">
    <name type="scientific">Limimaricola litoreus</name>
    <dbReference type="NCBI Taxonomy" id="2955316"/>
    <lineage>
        <taxon>Bacteria</taxon>
        <taxon>Pseudomonadati</taxon>
        <taxon>Pseudomonadota</taxon>
        <taxon>Alphaproteobacteria</taxon>
        <taxon>Rhodobacterales</taxon>
        <taxon>Paracoccaceae</taxon>
        <taxon>Limimaricola</taxon>
    </lineage>
</organism>